<dbReference type="AlphaFoldDB" id="A0A0C9Z1T6"/>
<dbReference type="OrthoDB" id="3257444at2759"/>
<evidence type="ECO:0000313" key="2">
    <source>
        <dbReference type="Proteomes" id="UP000054485"/>
    </source>
</evidence>
<feature type="non-terminal residue" evidence="1">
    <location>
        <position position="198"/>
    </location>
</feature>
<keyword evidence="2" id="KW-1185">Reference proteome</keyword>
<proteinExistence type="predicted"/>
<organism evidence="1 2">
    <name type="scientific">Suillus luteus UH-Slu-Lm8-n1</name>
    <dbReference type="NCBI Taxonomy" id="930992"/>
    <lineage>
        <taxon>Eukaryota</taxon>
        <taxon>Fungi</taxon>
        <taxon>Dikarya</taxon>
        <taxon>Basidiomycota</taxon>
        <taxon>Agaricomycotina</taxon>
        <taxon>Agaricomycetes</taxon>
        <taxon>Agaricomycetidae</taxon>
        <taxon>Boletales</taxon>
        <taxon>Suillineae</taxon>
        <taxon>Suillaceae</taxon>
        <taxon>Suillus</taxon>
    </lineage>
</organism>
<dbReference type="EMBL" id="KN836982">
    <property type="protein sequence ID" value="KIK31450.1"/>
    <property type="molecule type" value="Genomic_DNA"/>
</dbReference>
<evidence type="ECO:0000313" key="1">
    <source>
        <dbReference type="EMBL" id="KIK31450.1"/>
    </source>
</evidence>
<protein>
    <submittedName>
        <fullName evidence="1">Uncharacterized protein</fullName>
    </submittedName>
</protein>
<dbReference type="InParanoid" id="A0A0C9Z1T6"/>
<name>A0A0C9Z1T6_9AGAM</name>
<reference evidence="2" key="2">
    <citation type="submission" date="2015-01" db="EMBL/GenBank/DDBJ databases">
        <title>Evolutionary Origins and Diversification of the Mycorrhizal Mutualists.</title>
        <authorList>
            <consortium name="DOE Joint Genome Institute"/>
            <consortium name="Mycorrhizal Genomics Consortium"/>
            <person name="Kohler A."/>
            <person name="Kuo A."/>
            <person name="Nagy L.G."/>
            <person name="Floudas D."/>
            <person name="Copeland A."/>
            <person name="Barry K.W."/>
            <person name="Cichocki N."/>
            <person name="Veneault-Fourrey C."/>
            <person name="LaButti K."/>
            <person name="Lindquist E.A."/>
            <person name="Lipzen A."/>
            <person name="Lundell T."/>
            <person name="Morin E."/>
            <person name="Murat C."/>
            <person name="Riley R."/>
            <person name="Ohm R."/>
            <person name="Sun H."/>
            <person name="Tunlid A."/>
            <person name="Henrissat B."/>
            <person name="Grigoriev I.V."/>
            <person name="Hibbett D.S."/>
            <person name="Martin F."/>
        </authorList>
    </citation>
    <scope>NUCLEOTIDE SEQUENCE [LARGE SCALE GENOMIC DNA]</scope>
    <source>
        <strain evidence="2">UH-Slu-Lm8-n1</strain>
    </source>
</reference>
<sequence>MPGPNSSKAPLFNGETSELLEFFEMFEDLASTYSLSSADKCKSLVRYVDLATKRFWITLTGYESREYGTFKRSILGQYPGASKGQRYTVRELERIVVNQADSDINTEKELMQYYSQFRAVAVWLVTNNKISGRDRDKYFWQGLPVRARRQILQRLELKDPDFNRNEPAHFEKVVEAGRHVFSDEAFDAEFNDPITLRI</sequence>
<dbReference type="HOGENOM" id="CLU_003921_3_2_1"/>
<dbReference type="Proteomes" id="UP000054485">
    <property type="component" value="Unassembled WGS sequence"/>
</dbReference>
<gene>
    <name evidence="1" type="ORF">CY34DRAFT_35505</name>
</gene>
<accession>A0A0C9Z1T6</accession>
<reference evidence="1 2" key="1">
    <citation type="submission" date="2014-04" db="EMBL/GenBank/DDBJ databases">
        <authorList>
            <consortium name="DOE Joint Genome Institute"/>
            <person name="Kuo A."/>
            <person name="Ruytinx J."/>
            <person name="Rineau F."/>
            <person name="Colpaert J."/>
            <person name="Kohler A."/>
            <person name="Nagy L.G."/>
            <person name="Floudas D."/>
            <person name="Copeland A."/>
            <person name="Barry K.W."/>
            <person name="Cichocki N."/>
            <person name="Veneault-Fourrey C."/>
            <person name="LaButti K."/>
            <person name="Lindquist E.A."/>
            <person name="Lipzen A."/>
            <person name="Lundell T."/>
            <person name="Morin E."/>
            <person name="Murat C."/>
            <person name="Sun H."/>
            <person name="Tunlid A."/>
            <person name="Henrissat B."/>
            <person name="Grigoriev I.V."/>
            <person name="Hibbett D.S."/>
            <person name="Martin F."/>
            <person name="Nordberg H.P."/>
            <person name="Cantor M.N."/>
            <person name="Hua S.X."/>
        </authorList>
    </citation>
    <scope>NUCLEOTIDE SEQUENCE [LARGE SCALE GENOMIC DNA]</scope>
    <source>
        <strain evidence="1 2">UH-Slu-Lm8-n1</strain>
    </source>
</reference>